<accession>A0ABQ0Z7S7</accession>
<keyword evidence="2" id="KW-1185">Reference proteome</keyword>
<name>A0ABQ0Z7S7_9HYPH</name>
<reference evidence="1 2" key="1">
    <citation type="journal article" date="2020" name="Genome Biol. Evol.">
        <title>Rhizobium dioscoreae sp. nov., a plant growth-promoting bacterium isolated from yam (Dioscorea species).</title>
        <authorList>
            <person name="Ouyabe M."/>
            <person name="Tanaka N."/>
            <person name="Shiwa Y."/>
            <person name="Fujita N."/>
            <person name="Kikuno H."/>
            <person name="Babil P."/>
            <person name="Shiwachi H."/>
        </authorList>
    </citation>
    <scope>NUCLEOTIDE SEQUENCE [LARGE SCALE GENOMIC DNA]</scope>
    <source>
        <strain evidence="1 2">S-93</strain>
    </source>
</reference>
<comment type="caution">
    <text evidence="1">The sequence shown here is derived from an EMBL/GenBank/DDBJ whole genome shotgun (WGS) entry which is preliminary data.</text>
</comment>
<gene>
    <name evidence="1" type="ORF">RsS93_40460</name>
</gene>
<dbReference type="Proteomes" id="UP000390335">
    <property type="component" value="Unassembled WGS sequence"/>
</dbReference>
<organism evidence="1 2">
    <name type="scientific">Rhizobium dioscoreae</name>
    <dbReference type="NCBI Taxonomy" id="2653122"/>
    <lineage>
        <taxon>Bacteria</taxon>
        <taxon>Pseudomonadati</taxon>
        <taxon>Pseudomonadota</taxon>
        <taxon>Alphaproteobacteria</taxon>
        <taxon>Hyphomicrobiales</taxon>
        <taxon>Rhizobiaceae</taxon>
        <taxon>Rhizobium/Agrobacterium group</taxon>
        <taxon>Rhizobium</taxon>
    </lineage>
</organism>
<sequence>MACFRNDEILLGVVPLPFRHIVEEDKDVGAIVIRVHKAARIDEERTPADSWKIMRDFVPNDSGCFWDDRGDQLSELGNIPLTVAEIKETLPQNIVPLDLERFQECIVCGRDAQVLIKNDNRLRHRIDHSLRLDMSGSQKAV</sequence>
<proteinExistence type="predicted"/>
<dbReference type="EMBL" id="BLAJ01000004">
    <property type="protein sequence ID" value="GES51432.1"/>
    <property type="molecule type" value="Genomic_DNA"/>
</dbReference>
<evidence type="ECO:0000313" key="1">
    <source>
        <dbReference type="EMBL" id="GES51432.1"/>
    </source>
</evidence>
<evidence type="ECO:0000313" key="2">
    <source>
        <dbReference type="Proteomes" id="UP000390335"/>
    </source>
</evidence>
<protein>
    <submittedName>
        <fullName evidence="1">Uncharacterized protein</fullName>
    </submittedName>
</protein>